<evidence type="ECO:0000313" key="1">
    <source>
        <dbReference type="EMBL" id="MBB4918427.1"/>
    </source>
</evidence>
<keyword evidence="2" id="KW-1185">Reference proteome</keyword>
<comment type="caution">
    <text evidence="1">The sequence shown here is derived from an EMBL/GenBank/DDBJ whole genome shotgun (WGS) entry which is preliminary data.</text>
</comment>
<dbReference type="EMBL" id="JACHJP010000006">
    <property type="protein sequence ID" value="MBB4918427.1"/>
    <property type="molecule type" value="Genomic_DNA"/>
</dbReference>
<evidence type="ECO:0000313" key="2">
    <source>
        <dbReference type="Proteomes" id="UP000552644"/>
    </source>
</evidence>
<proteinExistence type="predicted"/>
<name>A0A7W7QRG5_9ACTN</name>
<accession>A0A7W7QRG5</accession>
<organism evidence="1 2">
    <name type="scientific">Streptosporangium saharense</name>
    <dbReference type="NCBI Taxonomy" id="1706840"/>
    <lineage>
        <taxon>Bacteria</taxon>
        <taxon>Bacillati</taxon>
        <taxon>Actinomycetota</taxon>
        <taxon>Actinomycetes</taxon>
        <taxon>Streptosporangiales</taxon>
        <taxon>Streptosporangiaceae</taxon>
        <taxon>Streptosporangium</taxon>
    </lineage>
</organism>
<dbReference type="AlphaFoldDB" id="A0A7W7QRG5"/>
<sequence length="357" mass="39109">MSDSPARWRQVRDHLNGNRHALTRAAALRHPGLGRAGSTHLLTRPGWLPDDPLPFGDVRPVWHDDVPPSPVTGTEAQARPFLPENSTTYARAMAAHGRPKLFENRVCYRLLDAAWPRLDLGRGHYFDAVDVGEAAAHELARAGLLGLGEGALPFRTLVGDPTNLAGRPTLPAVSVLTLRRDSRTGEATFVLHWRDPARVAHAGGLYQVMPVGVFQPVRAETEAADLDLWRCVVREYAEEFLGLPELYGEAFDHDSWPFHLRMEKARAEGAVRPLVLGLGVDPLTFATDILAVTVFEAEAYDDLLGAVVEENEEGRVVGTAIPFDAAHVARYVSEKPTQAAGAAVLELAWRHRHALLA</sequence>
<protein>
    <submittedName>
        <fullName evidence="1">Uncharacterized protein</fullName>
    </submittedName>
</protein>
<gene>
    <name evidence="1" type="ORF">FHS44_005554</name>
</gene>
<dbReference type="Proteomes" id="UP000552644">
    <property type="component" value="Unassembled WGS sequence"/>
</dbReference>
<reference evidence="1 2" key="1">
    <citation type="submission" date="2020-08" db="EMBL/GenBank/DDBJ databases">
        <title>Genomic Encyclopedia of Type Strains, Phase III (KMG-III): the genomes of soil and plant-associated and newly described type strains.</title>
        <authorList>
            <person name="Whitman W."/>
        </authorList>
    </citation>
    <scope>NUCLEOTIDE SEQUENCE [LARGE SCALE GENOMIC DNA]</scope>
    <source>
        <strain evidence="1 2">CECT 8840</strain>
    </source>
</reference>
<dbReference type="RefSeq" id="WP_184719656.1">
    <property type="nucleotide sequence ID" value="NZ_JACHJP010000006.1"/>
</dbReference>